<reference evidence="10 11" key="1">
    <citation type="submission" date="2012-09" db="EMBL/GenBank/DDBJ databases">
        <title>The Genome Sequence of Alloiococcus otitis ATCC 51267.</title>
        <authorList>
            <consortium name="The Broad Institute Genome Sequencing Platform"/>
            <person name="Earl A."/>
            <person name="Ward D."/>
            <person name="Feldgarden M."/>
            <person name="Gevers D."/>
            <person name="Huys G."/>
            <person name="Walker B."/>
            <person name="Young S.K."/>
            <person name="Zeng Q."/>
            <person name="Gargeya S."/>
            <person name="Fitzgerald M."/>
            <person name="Haas B."/>
            <person name="Abouelleil A."/>
            <person name="Alvarado L."/>
            <person name="Arachchi H.M."/>
            <person name="Berlin A.M."/>
            <person name="Chapman S.B."/>
            <person name="Goldberg J."/>
            <person name="Griggs A."/>
            <person name="Gujja S."/>
            <person name="Hansen M."/>
            <person name="Howarth C."/>
            <person name="Imamovic A."/>
            <person name="Larimer J."/>
            <person name="McCowen C."/>
            <person name="Montmayeur A."/>
            <person name="Murphy C."/>
            <person name="Neiman D."/>
            <person name="Pearson M."/>
            <person name="Priest M."/>
            <person name="Roberts A."/>
            <person name="Saif S."/>
            <person name="Shea T."/>
            <person name="Sisk P."/>
            <person name="Sykes S."/>
            <person name="Wortman J."/>
            <person name="Nusbaum C."/>
            <person name="Birren B."/>
        </authorList>
    </citation>
    <scope>NUCLEOTIDE SEQUENCE [LARGE SCALE GENOMIC DNA]</scope>
    <source>
        <strain evidence="10 11">ATCC 51267</strain>
    </source>
</reference>
<proteinExistence type="inferred from homology"/>
<evidence type="ECO:0000313" key="10">
    <source>
        <dbReference type="EMBL" id="EKU93540.1"/>
    </source>
</evidence>
<dbReference type="eggNOG" id="COG0088">
    <property type="taxonomic scope" value="Bacteria"/>
</dbReference>
<dbReference type="Gene3D" id="3.40.1370.10">
    <property type="match status" value="1"/>
</dbReference>
<comment type="function">
    <text evidence="7 8">One of the primary rRNA binding proteins, this protein initially binds near the 5'-end of the 23S rRNA. It is important during the early stages of 50S assembly. It makes multiple contacts with different domains of the 23S rRNA in the assembled 50S subunit and ribosome.</text>
</comment>
<keyword evidence="8" id="KW-0699">rRNA-binding</keyword>
<keyword evidence="4 8" id="KW-0687">Ribonucleoprotein</keyword>
<keyword evidence="3 8" id="KW-0689">Ribosomal protein</keyword>
<comment type="function">
    <text evidence="6 8">Forms part of the polypeptide exit tunnel.</text>
</comment>
<evidence type="ECO:0000256" key="4">
    <source>
        <dbReference type="ARBA" id="ARBA00023274"/>
    </source>
</evidence>
<evidence type="ECO:0000256" key="6">
    <source>
        <dbReference type="ARBA" id="ARBA00053102"/>
    </source>
</evidence>
<dbReference type="HOGENOM" id="CLU_041575_5_2_9"/>
<dbReference type="EMBL" id="AGXA01000018">
    <property type="protein sequence ID" value="EKU93540.1"/>
    <property type="molecule type" value="Genomic_DNA"/>
</dbReference>
<feature type="region of interest" description="Disordered" evidence="9">
    <location>
        <begin position="44"/>
        <end position="78"/>
    </location>
</feature>
<dbReference type="RefSeq" id="WP_003777678.1">
    <property type="nucleotide sequence ID" value="NZ_JH992958.1"/>
</dbReference>
<dbReference type="GO" id="GO:0006412">
    <property type="term" value="P:translation"/>
    <property type="evidence" value="ECO:0007669"/>
    <property type="project" value="UniProtKB-UniRule"/>
</dbReference>
<evidence type="ECO:0000256" key="1">
    <source>
        <dbReference type="ARBA" id="ARBA00010528"/>
    </source>
</evidence>
<dbReference type="OrthoDB" id="9803201at2"/>
<evidence type="ECO:0000256" key="5">
    <source>
        <dbReference type="ARBA" id="ARBA00035244"/>
    </source>
</evidence>
<accession>K9EWD8</accession>
<sequence length="207" mass="22840">MPKVTVFNQEGKENGEITLNDTIFGVEPNDNVLYDAIIMQQASQRQGTHSVKNRSAVRGGGRKPWRQKGTGRARHGSNTSPIWRGGGVVFGPTPRSYSYKLPKKVRRLAILSALSQKVIDSELSVIDKLEFDKPKTKDFRALLDQLEVDRKALVVLEKDNEFAALSARNIPGVKVVAPDNVSVLDVVGHDDLILTQAALEQVEEALQ</sequence>
<dbReference type="FunFam" id="3.40.1370.10:FF:000003">
    <property type="entry name" value="50S ribosomal protein L4"/>
    <property type="match status" value="1"/>
</dbReference>
<dbReference type="AlphaFoldDB" id="K9EWD8"/>
<dbReference type="NCBIfam" id="TIGR03953">
    <property type="entry name" value="rplD_bact"/>
    <property type="match status" value="1"/>
</dbReference>
<dbReference type="InterPro" id="IPR023574">
    <property type="entry name" value="Ribosomal_uL4_dom_sf"/>
</dbReference>
<evidence type="ECO:0000313" key="11">
    <source>
        <dbReference type="Proteomes" id="UP000009875"/>
    </source>
</evidence>
<feature type="compositionally biased region" description="Basic residues" evidence="9">
    <location>
        <begin position="60"/>
        <end position="75"/>
    </location>
</feature>
<dbReference type="STRING" id="883081.HMPREF9698_00835"/>
<dbReference type="SUPFAM" id="SSF52166">
    <property type="entry name" value="Ribosomal protein L4"/>
    <property type="match status" value="1"/>
</dbReference>
<keyword evidence="11" id="KW-1185">Reference proteome</keyword>
<dbReference type="PANTHER" id="PTHR10746">
    <property type="entry name" value="50S RIBOSOMAL PROTEIN L4"/>
    <property type="match status" value="1"/>
</dbReference>
<dbReference type="GO" id="GO:0003735">
    <property type="term" value="F:structural constituent of ribosome"/>
    <property type="evidence" value="ECO:0007669"/>
    <property type="project" value="InterPro"/>
</dbReference>
<dbReference type="Proteomes" id="UP000009875">
    <property type="component" value="Unassembled WGS sequence"/>
</dbReference>
<evidence type="ECO:0000256" key="9">
    <source>
        <dbReference type="SAM" id="MobiDB-lite"/>
    </source>
</evidence>
<keyword evidence="8" id="KW-0694">RNA-binding</keyword>
<evidence type="ECO:0000256" key="3">
    <source>
        <dbReference type="ARBA" id="ARBA00022980"/>
    </source>
</evidence>
<evidence type="ECO:0000256" key="2">
    <source>
        <dbReference type="ARBA" id="ARBA00011838"/>
    </source>
</evidence>
<comment type="subunit">
    <text evidence="2 8">Part of the 50S ribosomal subunit.</text>
</comment>
<dbReference type="InterPro" id="IPR013005">
    <property type="entry name" value="Ribosomal_uL4-like"/>
</dbReference>
<evidence type="ECO:0000256" key="8">
    <source>
        <dbReference type="HAMAP-Rule" id="MF_01328"/>
    </source>
</evidence>
<dbReference type="GO" id="GO:1990904">
    <property type="term" value="C:ribonucleoprotein complex"/>
    <property type="evidence" value="ECO:0007669"/>
    <property type="project" value="UniProtKB-KW"/>
</dbReference>
<dbReference type="PANTHER" id="PTHR10746:SF6">
    <property type="entry name" value="LARGE RIBOSOMAL SUBUNIT PROTEIN UL4M"/>
    <property type="match status" value="1"/>
</dbReference>
<dbReference type="Pfam" id="PF00573">
    <property type="entry name" value="Ribosomal_L4"/>
    <property type="match status" value="1"/>
</dbReference>
<dbReference type="HAMAP" id="MF_01328_B">
    <property type="entry name" value="Ribosomal_uL4_B"/>
    <property type="match status" value="1"/>
</dbReference>
<gene>
    <name evidence="8" type="primary">rplD</name>
    <name evidence="10" type="ORF">HMPREF9698_00835</name>
</gene>
<dbReference type="PATRIC" id="fig|883081.3.peg.832"/>
<dbReference type="GO" id="GO:0019843">
    <property type="term" value="F:rRNA binding"/>
    <property type="evidence" value="ECO:0007669"/>
    <property type="project" value="UniProtKB-UniRule"/>
</dbReference>
<comment type="caution">
    <text evidence="10">The sequence shown here is derived from an EMBL/GenBank/DDBJ whole genome shotgun (WGS) entry which is preliminary data.</text>
</comment>
<name>K9EWD8_9LACT</name>
<dbReference type="GO" id="GO:0005840">
    <property type="term" value="C:ribosome"/>
    <property type="evidence" value="ECO:0007669"/>
    <property type="project" value="UniProtKB-KW"/>
</dbReference>
<comment type="similarity">
    <text evidence="1 8">Belongs to the universal ribosomal protein uL4 family.</text>
</comment>
<evidence type="ECO:0000256" key="7">
    <source>
        <dbReference type="ARBA" id="ARBA00055590"/>
    </source>
</evidence>
<dbReference type="InterPro" id="IPR002136">
    <property type="entry name" value="Ribosomal_uL4"/>
</dbReference>
<protein>
    <recommendedName>
        <fullName evidence="5 8">Large ribosomal subunit protein uL4</fullName>
    </recommendedName>
</protein>
<organism evidence="10 11">
    <name type="scientific">Alloiococcus otitis ATCC 51267</name>
    <dbReference type="NCBI Taxonomy" id="883081"/>
    <lineage>
        <taxon>Bacteria</taxon>
        <taxon>Bacillati</taxon>
        <taxon>Bacillota</taxon>
        <taxon>Bacilli</taxon>
        <taxon>Lactobacillales</taxon>
        <taxon>Carnobacteriaceae</taxon>
        <taxon>Alloiococcus</taxon>
    </lineage>
</organism>